<keyword evidence="2 6" id="KW-0808">Transferase</keyword>
<dbReference type="InterPro" id="IPR001296">
    <property type="entry name" value="Glyco_trans_1"/>
</dbReference>
<feature type="domain" description="Glycosyltransferase subfamily 4-like N-terminal" evidence="5">
    <location>
        <begin position="113"/>
        <end position="260"/>
    </location>
</feature>
<dbReference type="PANTHER" id="PTHR12526:SF510">
    <property type="entry name" value="D-INOSITOL 3-PHOSPHATE GLYCOSYLTRANSFERASE"/>
    <property type="match status" value="1"/>
</dbReference>
<dbReference type="SUPFAM" id="SSF53756">
    <property type="entry name" value="UDP-Glycosyltransferase/glycogen phosphorylase"/>
    <property type="match status" value="1"/>
</dbReference>
<evidence type="ECO:0000313" key="7">
    <source>
        <dbReference type="Proteomes" id="UP000199393"/>
    </source>
</evidence>
<evidence type="ECO:0000256" key="2">
    <source>
        <dbReference type="ARBA" id="ARBA00022679"/>
    </source>
</evidence>
<evidence type="ECO:0000256" key="1">
    <source>
        <dbReference type="ARBA" id="ARBA00022676"/>
    </source>
</evidence>
<keyword evidence="7" id="KW-1185">Reference proteome</keyword>
<feature type="domain" description="Glycosyl transferase family 1" evidence="4">
    <location>
        <begin position="267"/>
        <end position="397"/>
    </location>
</feature>
<feature type="region of interest" description="Disordered" evidence="3">
    <location>
        <begin position="1"/>
        <end position="21"/>
    </location>
</feature>
<dbReference type="Pfam" id="PF00534">
    <property type="entry name" value="Glycos_transf_1"/>
    <property type="match status" value="1"/>
</dbReference>
<organism evidence="6 7">
    <name type="scientific">Micromonospora krabiensis</name>
    <dbReference type="NCBI Taxonomy" id="307121"/>
    <lineage>
        <taxon>Bacteria</taxon>
        <taxon>Bacillati</taxon>
        <taxon>Actinomycetota</taxon>
        <taxon>Actinomycetes</taxon>
        <taxon>Micromonosporales</taxon>
        <taxon>Micromonosporaceae</taxon>
        <taxon>Micromonospora</taxon>
    </lineage>
</organism>
<reference evidence="7" key="1">
    <citation type="submission" date="2016-06" db="EMBL/GenBank/DDBJ databases">
        <authorList>
            <person name="Varghese N."/>
        </authorList>
    </citation>
    <scope>NUCLEOTIDE SEQUENCE [LARGE SCALE GENOMIC DNA]</scope>
    <source>
        <strain evidence="7">DSM 45344</strain>
    </source>
</reference>
<dbReference type="PATRIC" id="fig|307121.4.peg.2084"/>
<dbReference type="OrthoDB" id="9790710at2"/>
<evidence type="ECO:0000259" key="5">
    <source>
        <dbReference type="Pfam" id="PF13439"/>
    </source>
</evidence>
<dbReference type="GO" id="GO:0016757">
    <property type="term" value="F:glycosyltransferase activity"/>
    <property type="evidence" value="ECO:0007669"/>
    <property type="project" value="UniProtKB-KW"/>
</dbReference>
<dbReference type="RefSeq" id="WP_091589617.1">
    <property type="nucleotide sequence ID" value="NZ_JBHRWG010000003.1"/>
</dbReference>
<gene>
    <name evidence="6" type="ORF">GA0070620_2032</name>
</gene>
<accession>A0A1C3N1V2</accession>
<evidence type="ECO:0000256" key="3">
    <source>
        <dbReference type="SAM" id="MobiDB-lite"/>
    </source>
</evidence>
<proteinExistence type="predicted"/>
<evidence type="ECO:0000313" key="6">
    <source>
        <dbReference type="EMBL" id="SBV26538.1"/>
    </source>
</evidence>
<dbReference type="Gene3D" id="3.40.50.2000">
    <property type="entry name" value="Glycogen Phosphorylase B"/>
    <property type="match status" value="2"/>
</dbReference>
<keyword evidence="1" id="KW-0328">Glycosyltransferase</keyword>
<dbReference type="Pfam" id="PF13439">
    <property type="entry name" value="Glyco_transf_4"/>
    <property type="match status" value="1"/>
</dbReference>
<protein>
    <submittedName>
        <fullName evidence="6">Glycosyltransferase involved in cell wall bisynthesis</fullName>
    </submittedName>
</protein>
<dbReference type="InterPro" id="IPR028098">
    <property type="entry name" value="Glyco_trans_4-like_N"/>
</dbReference>
<dbReference type="PANTHER" id="PTHR12526">
    <property type="entry name" value="GLYCOSYLTRANSFERASE"/>
    <property type="match status" value="1"/>
</dbReference>
<dbReference type="Proteomes" id="UP000199393">
    <property type="component" value="Chromosome I"/>
</dbReference>
<evidence type="ECO:0000259" key="4">
    <source>
        <dbReference type="Pfam" id="PF00534"/>
    </source>
</evidence>
<feature type="compositionally biased region" description="Polar residues" evidence="3">
    <location>
        <begin position="1"/>
        <end position="15"/>
    </location>
</feature>
<sequence length="489" mass="52336">MSEQPPTGSATTGQPGPSRAGAVRPLVMWAQRRAHLLPAPARRGLGQLARTLIHDRGAAAPEADWRVPLVAGGTGDIEDLGPTAEPPARDVPNARAKPATVRRCAVVTGPDKGGAEEFAAFLARRLPERGIETVFVRAADTADDDPLLRTLAAAGVPTVTALPGDQRWLRTVDPDVVSAHCAPDWALDAVAAAGVPWVETLHGMHAFMHPHTWPGERERARRVTAQVAVSDLVRRQYLAVNPDYPADRVVTVPNGVDLDRAPRVDRTLARRALGLTDEFLFVSLARYSLQKNTYGLVSAFAEVAAAHPGTHLLVAGHTDDGPYTQQIMRLARSLPAADRIHLRALCRNPSGLLAAADAFVLDSYFEGWSLASMQAMAAGLPVVLSDVGGAREQLGPDGAWGHLVGNPGGDPSRIGWAEIGATRFRTQVNRAELVAAMSAVVRDRAAWADRREELAERGRTRFPADACLRRHADVLLGYARPGSGSQLVQ</sequence>
<dbReference type="STRING" id="307121.GA0070620_2032"/>
<name>A0A1C3N1V2_9ACTN</name>
<dbReference type="AlphaFoldDB" id="A0A1C3N1V2"/>
<dbReference type="EMBL" id="LT598496">
    <property type="protein sequence ID" value="SBV26538.1"/>
    <property type="molecule type" value="Genomic_DNA"/>
</dbReference>